<sequence>MSPMASGPTDITTAASGDVVPPRRRGKSKARNFTYDGPVSVIRLELDAAEDVTRRRLEQHWGAVFRLRRACQRDAAARCRAYWAAHRGRAADPKALRERLGLSRKGIEAAAKRHIEGSGWMRDHLTKAIGLHVADEVWETIDRHLFADASGRRHGPPRVGSWWEFARIPGRARSHTKTTPTWETYRLVGTLDGHLNTYRHRRLPASACTASAAADQPAGVSILAQPARLPAPRRPPSGSWWDHDGALAMVFTGLPAGDVVLPVRLPQGAGQWAHVAHFLADPTIWHKIDLVRVADRRAPGGWRYYPHLLTHRGGYQSASTKARRATVPAGRRAGADANVSNLSVASFPTQHPEQLAIGRIDCTPEQLAAAAAQAKRARNRQRALDRSRRNTNPDQYGPSVRQHQRALRRAERGLQARRVTDPGGQRDARADGVPCRAYRHDQLSGRYRTIRADHTEAARSASQAKHARAAAVAATIVAAHGNTITVEDCRISTWARLWGKRIAVFSPGMLVSALHAECAATGGQFYRAGTRLTALSQHCLCGQRVDKPLDQRTHDCGHCGLRSDRDIVSAALAACVELTDPDDPRTAAVDYRLAHALRAGWASQQEWEGSVNRHQPPTPPDGAESARTGSRNPVASAEHAAPGTPPNRPGRKPGRRGTSRKQPAPKLIGAA</sequence>
<comment type="caution">
    <text evidence="2">The sequence shown here is derived from an EMBL/GenBank/DDBJ whole genome shotgun (WGS) entry which is preliminary data.</text>
</comment>
<protein>
    <submittedName>
        <fullName evidence="2">Transposase</fullName>
    </submittedName>
</protein>
<feature type="region of interest" description="Disordered" evidence="1">
    <location>
        <begin position="376"/>
        <end position="432"/>
    </location>
</feature>
<gene>
    <name evidence="2" type="ORF">QRB35_17595</name>
</gene>
<feature type="compositionally biased region" description="Basic and acidic residues" evidence="1">
    <location>
        <begin position="408"/>
        <end position="430"/>
    </location>
</feature>
<reference evidence="3" key="1">
    <citation type="submission" date="2023-06" db="EMBL/GenBank/DDBJ databases">
        <title>Itaconate inhibition of nontuberculous mycobacteria.</title>
        <authorList>
            <person name="Spilker T."/>
        </authorList>
    </citation>
    <scope>NUCLEOTIDE SEQUENCE [LARGE SCALE GENOMIC DNA]</scope>
    <source>
        <strain evidence="3">FLAC1071</strain>
    </source>
</reference>
<accession>A0ABT7P3G6</accession>
<dbReference type="Proteomes" id="UP001529272">
    <property type="component" value="Unassembled WGS sequence"/>
</dbReference>
<dbReference type="RefSeq" id="WP_072501559.1">
    <property type="nucleotide sequence ID" value="NZ_CP012886.2"/>
</dbReference>
<feature type="compositionally biased region" description="Basic residues" evidence="1">
    <location>
        <begin position="649"/>
        <end position="659"/>
    </location>
</feature>
<organism evidence="2 3">
    <name type="scientific">Mycobacterium intracellulare subsp. chimaera</name>
    <dbReference type="NCBI Taxonomy" id="222805"/>
    <lineage>
        <taxon>Bacteria</taxon>
        <taxon>Bacillati</taxon>
        <taxon>Actinomycetota</taxon>
        <taxon>Actinomycetes</taxon>
        <taxon>Mycobacteriales</taxon>
        <taxon>Mycobacteriaceae</taxon>
        <taxon>Mycobacterium</taxon>
        <taxon>Mycobacterium avium complex (MAC)</taxon>
    </lineage>
</organism>
<dbReference type="EMBL" id="JASZZX010000016">
    <property type="protein sequence ID" value="MDM3927826.1"/>
    <property type="molecule type" value="Genomic_DNA"/>
</dbReference>
<feature type="region of interest" description="Disordered" evidence="1">
    <location>
        <begin position="1"/>
        <end position="32"/>
    </location>
</feature>
<proteinExistence type="predicted"/>
<reference evidence="2 3" key="2">
    <citation type="submission" date="2023-06" db="EMBL/GenBank/DDBJ databases">
        <title>Itaconate inhibition of nontuberculous mycobacteria.</title>
        <authorList>
            <person name="Breen P."/>
            <person name="Zimbric M."/>
            <person name="Caverly L."/>
        </authorList>
    </citation>
    <scope>NUCLEOTIDE SEQUENCE [LARGE SCALE GENOMIC DNA]</scope>
    <source>
        <strain evidence="2 3">FLAC1071</strain>
    </source>
</reference>
<keyword evidence="3" id="KW-1185">Reference proteome</keyword>
<feature type="compositionally biased region" description="Polar residues" evidence="1">
    <location>
        <begin position="602"/>
        <end position="615"/>
    </location>
</feature>
<evidence type="ECO:0000256" key="1">
    <source>
        <dbReference type="SAM" id="MobiDB-lite"/>
    </source>
</evidence>
<feature type="region of interest" description="Disordered" evidence="1">
    <location>
        <begin position="602"/>
        <end position="671"/>
    </location>
</feature>
<name>A0ABT7P3G6_MYCIT</name>
<evidence type="ECO:0000313" key="3">
    <source>
        <dbReference type="Proteomes" id="UP001529272"/>
    </source>
</evidence>
<evidence type="ECO:0000313" key="2">
    <source>
        <dbReference type="EMBL" id="MDM3927826.1"/>
    </source>
</evidence>